<dbReference type="EMBL" id="CH473954">
    <property type="protein sequence ID" value="EDL77011.1"/>
    <property type="molecule type" value="Genomic_DNA"/>
</dbReference>
<dbReference type="AlphaFoldDB" id="A6I3L6"/>
<name>A6I3L6_RAT</name>
<proteinExistence type="predicted"/>
<organism evidence="1 2">
    <name type="scientific">Rattus norvegicus</name>
    <name type="common">Rat</name>
    <dbReference type="NCBI Taxonomy" id="10116"/>
    <lineage>
        <taxon>Eukaryota</taxon>
        <taxon>Metazoa</taxon>
        <taxon>Chordata</taxon>
        <taxon>Craniata</taxon>
        <taxon>Vertebrata</taxon>
        <taxon>Euteleostomi</taxon>
        <taxon>Mammalia</taxon>
        <taxon>Eutheria</taxon>
        <taxon>Euarchontoglires</taxon>
        <taxon>Glires</taxon>
        <taxon>Rodentia</taxon>
        <taxon>Myomorpha</taxon>
        <taxon>Muroidea</taxon>
        <taxon>Muridae</taxon>
        <taxon>Murinae</taxon>
        <taxon>Rattus</taxon>
    </lineage>
</organism>
<protein>
    <submittedName>
        <fullName evidence="1">RCG25195</fullName>
    </submittedName>
</protein>
<gene>
    <name evidence="1" type="ORF">rCG_25195</name>
</gene>
<dbReference type="Proteomes" id="UP000234681">
    <property type="component" value="Chromosome 8"/>
</dbReference>
<evidence type="ECO:0000313" key="2">
    <source>
        <dbReference type="Proteomes" id="UP000234681"/>
    </source>
</evidence>
<reference evidence="1 2" key="1">
    <citation type="submission" date="2005-09" db="EMBL/GenBank/DDBJ databases">
        <authorList>
            <person name="Mural R.J."/>
            <person name="Li P.W."/>
            <person name="Adams M.D."/>
            <person name="Amanatides P.G."/>
            <person name="Baden-Tillson H."/>
            <person name="Barnstead M."/>
            <person name="Chin S.H."/>
            <person name="Dew I."/>
            <person name="Evans C.A."/>
            <person name="Ferriera S."/>
            <person name="Flanigan M."/>
            <person name="Fosler C."/>
            <person name="Glodek A."/>
            <person name="Gu Z."/>
            <person name="Holt R.A."/>
            <person name="Jennings D."/>
            <person name="Kraft C.L."/>
            <person name="Lu F."/>
            <person name="Nguyen T."/>
            <person name="Nusskern D.R."/>
            <person name="Pfannkoch C.M."/>
            <person name="Sitter C."/>
            <person name="Sutton G.G."/>
            <person name="Venter J.C."/>
            <person name="Wang Z."/>
            <person name="Woodage T."/>
            <person name="Zheng X.H."/>
            <person name="Zhong F."/>
        </authorList>
    </citation>
    <scope>NUCLEOTIDE SEQUENCE [LARGE SCALE GENOMIC DNA]</scope>
    <source>
        <strain>BN</strain>
        <strain evidence="2">Sprague-Dawley</strain>
    </source>
</reference>
<accession>A6I3L6</accession>
<evidence type="ECO:0000313" key="1">
    <source>
        <dbReference type="EMBL" id="EDL77011.1"/>
    </source>
</evidence>
<sequence length="64" mass="6753">MLFLEESMASPVARESGVSLLPTLVFALLDNVGSHPPAGMPTVALMSTQHTALLLHRLSSHGSK</sequence>